<accession>A0AAV7PFY7</accession>
<gene>
    <name evidence="1" type="ORF">NDU88_004704</name>
</gene>
<dbReference type="AlphaFoldDB" id="A0AAV7PFY7"/>
<sequence length="85" mass="9388">MVSGWIFFAHEEQAAVCGDRGREQTEFQTAEPNTEVSRSASAAGDAAGFVLQPLWAALRNSSCRLVKKGRGHFLTTLFCCLWLPR</sequence>
<comment type="caution">
    <text evidence="1">The sequence shown here is derived from an EMBL/GenBank/DDBJ whole genome shotgun (WGS) entry which is preliminary data.</text>
</comment>
<proteinExistence type="predicted"/>
<dbReference type="EMBL" id="JANPWB010000011">
    <property type="protein sequence ID" value="KAJ1126296.1"/>
    <property type="molecule type" value="Genomic_DNA"/>
</dbReference>
<name>A0AAV7PFY7_PLEWA</name>
<reference evidence="1" key="1">
    <citation type="journal article" date="2022" name="bioRxiv">
        <title>Sequencing and chromosome-scale assembly of the giantPleurodeles waltlgenome.</title>
        <authorList>
            <person name="Brown T."/>
            <person name="Elewa A."/>
            <person name="Iarovenko S."/>
            <person name="Subramanian E."/>
            <person name="Araus A.J."/>
            <person name="Petzold A."/>
            <person name="Susuki M."/>
            <person name="Suzuki K.-i.T."/>
            <person name="Hayashi T."/>
            <person name="Toyoda A."/>
            <person name="Oliveira C."/>
            <person name="Osipova E."/>
            <person name="Leigh N.D."/>
            <person name="Simon A."/>
            <person name="Yun M.H."/>
        </authorList>
    </citation>
    <scope>NUCLEOTIDE SEQUENCE</scope>
    <source>
        <strain evidence="1">20211129_DDA</strain>
        <tissue evidence="1">Liver</tissue>
    </source>
</reference>
<evidence type="ECO:0000313" key="1">
    <source>
        <dbReference type="EMBL" id="KAJ1126296.1"/>
    </source>
</evidence>
<evidence type="ECO:0000313" key="2">
    <source>
        <dbReference type="Proteomes" id="UP001066276"/>
    </source>
</evidence>
<organism evidence="1 2">
    <name type="scientific">Pleurodeles waltl</name>
    <name type="common">Iberian ribbed newt</name>
    <dbReference type="NCBI Taxonomy" id="8319"/>
    <lineage>
        <taxon>Eukaryota</taxon>
        <taxon>Metazoa</taxon>
        <taxon>Chordata</taxon>
        <taxon>Craniata</taxon>
        <taxon>Vertebrata</taxon>
        <taxon>Euteleostomi</taxon>
        <taxon>Amphibia</taxon>
        <taxon>Batrachia</taxon>
        <taxon>Caudata</taxon>
        <taxon>Salamandroidea</taxon>
        <taxon>Salamandridae</taxon>
        <taxon>Pleurodelinae</taxon>
        <taxon>Pleurodeles</taxon>
    </lineage>
</organism>
<protein>
    <submittedName>
        <fullName evidence="1">Uncharacterized protein</fullName>
    </submittedName>
</protein>
<dbReference type="Proteomes" id="UP001066276">
    <property type="component" value="Chromosome 7"/>
</dbReference>
<keyword evidence="2" id="KW-1185">Reference proteome</keyword>